<evidence type="ECO:0000313" key="2">
    <source>
        <dbReference type="Proteomes" id="UP000805193"/>
    </source>
</evidence>
<name>A0AC60QS47_IXOPE</name>
<accession>A0AC60QS47</accession>
<organism evidence="1 2">
    <name type="scientific">Ixodes persulcatus</name>
    <name type="common">Taiga tick</name>
    <dbReference type="NCBI Taxonomy" id="34615"/>
    <lineage>
        <taxon>Eukaryota</taxon>
        <taxon>Metazoa</taxon>
        <taxon>Ecdysozoa</taxon>
        <taxon>Arthropoda</taxon>
        <taxon>Chelicerata</taxon>
        <taxon>Arachnida</taxon>
        <taxon>Acari</taxon>
        <taxon>Parasitiformes</taxon>
        <taxon>Ixodida</taxon>
        <taxon>Ixodoidea</taxon>
        <taxon>Ixodidae</taxon>
        <taxon>Ixodinae</taxon>
        <taxon>Ixodes</taxon>
    </lineage>
</organism>
<comment type="caution">
    <text evidence="1">The sequence shown here is derived from an EMBL/GenBank/DDBJ whole genome shotgun (WGS) entry which is preliminary data.</text>
</comment>
<sequence>MGNSFFFSKVVLCMRCVPYNPALVVCVLLRHKFVVCLSFVAQRQRGKFYEDTKTDAFGAVFKRAKRVCVGASLAKREARRVYPPPHENLSREEAVLLRQLQVKCIFTPVLGRYVAPDVYRTDACVICGEKATVMHVLWDCSPVGAPGTLPEMLDAGVKDTTLEGQRRAVQKARELRDRQVRNRAPCTLTPGGAFGLP</sequence>
<proteinExistence type="predicted"/>
<keyword evidence="2" id="KW-1185">Reference proteome</keyword>
<evidence type="ECO:0000313" key="1">
    <source>
        <dbReference type="EMBL" id="KAG0441343.1"/>
    </source>
</evidence>
<reference evidence="1 2" key="1">
    <citation type="journal article" date="2020" name="Cell">
        <title>Large-Scale Comparative Analyses of Tick Genomes Elucidate Their Genetic Diversity and Vector Capacities.</title>
        <authorList>
            <consortium name="Tick Genome and Microbiome Consortium (TIGMIC)"/>
            <person name="Jia N."/>
            <person name="Wang J."/>
            <person name="Shi W."/>
            <person name="Du L."/>
            <person name="Sun Y."/>
            <person name="Zhan W."/>
            <person name="Jiang J.F."/>
            <person name="Wang Q."/>
            <person name="Zhang B."/>
            <person name="Ji P."/>
            <person name="Bell-Sakyi L."/>
            <person name="Cui X.M."/>
            <person name="Yuan T.T."/>
            <person name="Jiang B.G."/>
            <person name="Yang W.F."/>
            <person name="Lam T.T."/>
            <person name="Chang Q.C."/>
            <person name="Ding S.J."/>
            <person name="Wang X.J."/>
            <person name="Zhu J.G."/>
            <person name="Ruan X.D."/>
            <person name="Zhao L."/>
            <person name="Wei J.T."/>
            <person name="Ye R.Z."/>
            <person name="Que T.C."/>
            <person name="Du C.H."/>
            <person name="Zhou Y.H."/>
            <person name="Cheng J.X."/>
            <person name="Dai P.F."/>
            <person name="Guo W.B."/>
            <person name="Han X.H."/>
            <person name="Huang E.J."/>
            <person name="Li L.F."/>
            <person name="Wei W."/>
            <person name="Gao Y.C."/>
            <person name="Liu J.Z."/>
            <person name="Shao H.Z."/>
            <person name="Wang X."/>
            <person name="Wang C.C."/>
            <person name="Yang T.C."/>
            <person name="Huo Q.B."/>
            <person name="Li W."/>
            <person name="Chen H.Y."/>
            <person name="Chen S.E."/>
            <person name="Zhou L.G."/>
            <person name="Ni X.B."/>
            <person name="Tian J.H."/>
            <person name="Sheng Y."/>
            <person name="Liu T."/>
            <person name="Pan Y.S."/>
            <person name="Xia L.Y."/>
            <person name="Li J."/>
            <person name="Zhao F."/>
            <person name="Cao W.C."/>
        </authorList>
    </citation>
    <scope>NUCLEOTIDE SEQUENCE [LARGE SCALE GENOMIC DNA]</scope>
    <source>
        <strain evidence="1">Iper-2018</strain>
    </source>
</reference>
<gene>
    <name evidence="1" type="ORF">HPB47_015984</name>
</gene>
<protein>
    <submittedName>
        <fullName evidence="1">Uncharacterized protein</fullName>
    </submittedName>
</protein>
<dbReference type="Proteomes" id="UP000805193">
    <property type="component" value="Unassembled WGS sequence"/>
</dbReference>
<dbReference type="EMBL" id="JABSTQ010004693">
    <property type="protein sequence ID" value="KAG0441343.1"/>
    <property type="molecule type" value="Genomic_DNA"/>
</dbReference>